<evidence type="ECO:0000256" key="2">
    <source>
        <dbReference type="ARBA" id="ARBA00022840"/>
    </source>
</evidence>
<dbReference type="SUPFAM" id="SSF48452">
    <property type="entry name" value="TPR-like"/>
    <property type="match status" value="1"/>
</dbReference>
<proteinExistence type="predicted"/>
<keyword evidence="2" id="KW-0067">ATP-binding</keyword>
<dbReference type="InterPro" id="IPR027417">
    <property type="entry name" value="P-loop_NTPase"/>
</dbReference>
<dbReference type="CDD" id="cd06170">
    <property type="entry name" value="LuxR_C_like"/>
    <property type="match status" value="1"/>
</dbReference>
<organism evidence="5 6">
    <name type="scientific">Catenulispora subtropica</name>
    <dbReference type="NCBI Taxonomy" id="450798"/>
    <lineage>
        <taxon>Bacteria</taxon>
        <taxon>Bacillati</taxon>
        <taxon>Actinomycetota</taxon>
        <taxon>Actinomycetes</taxon>
        <taxon>Catenulisporales</taxon>
        <taxon>Catenulisporaceae</taxon>
        <taxon>Catenulispora</taxon>
    </lineage>
</organism>
<keyword evidence="1" id="KW-0547">Nucleotide-binding</keyword>
<dbReference type="PANTHER" id="PTHR16305">
    <property type="entry name" value="TESTICULAR SOLUBLE ADENYLYL CYCLASE"/>
    <property type="match status" value="1"/>
</dbReference>
<dbReference type="SUPFAM" id="SSF46894">
    <property type="entry name" value="C-terminal effector domain of the bipartite response regulators"/>
    <property type="match status" value="1"/>
</dbReference>
<dbReference type="SUPFAM" id="SSF52540">
    <property type="entry name" value="P-loop containing nucleoside triphosphate hydrolases"/>
    <property type="match status" value="1"/>
</dbReference>
<name>A0ABN2RMQ7_9ACTN</name>
<feature type="region of interest" description="Disordered" evidence="3">
    <location>
        <begin position="842"/>
        <end position="861"/>
    </location>
</feature>
<reference evidence="5 6" key="1">
    <citation type="journal article" date="2019" name="Int. J. Syst. Evol. Microbiol.">
        <title>The Global Catalogue of Microorganisms (GCM) 10K type strain sequencing project: providing services to taxonomists for standard genome sequencing and annotation.</title>
        <authorList>
            <consortium name="The Broad Institute Genomics Platform"/>
            <consortium name="The Broad Institute Genome Sequencing Center for Infectious Disease"/>
            <person name="Wu L."/>
            <person name="Ma J."/>
        </authorList>
    </citation>
    <scope>NUCLEOTIDE SEQUENCE [LARGE SCALE GENOMIC DNA]</scope>
    <source>
        <strain evidence="5 6">JCM 16013</strain>
    </source>
</reference>
<feature type="domain" description="HTH luxR-type" evidence="4">
    <location>
        <begin position="852"/>
        <end position="917"/>
    </location>
</feature>
<dbReference type="Gene3D" id="1.10.10.10">
    <property type="entry name" value="Winged helix-like DNA-binding domain superfamily/Winged helix DNA-binding domain"/>
    <property type="match status" value="1"/>
</dbReference>
<comment type="caution">
    <text evidence="5">The sequence shown here is derived from an EMBL/GenBank/DDBJ whole genome shotgun (WGS) entry which is preliminary data.</text>
</comment>
<evidence type="ECO:0000313" key="5">
    <source>
        <dbReference type="EMBL" id="GAA1971751.1"/>
    </source>
</evidence>
<dbReference type="InterPro" id="IPR011990">
    <property type="entry name" value="TPR-like_helical_dom_sf"/>
</dbReference>
<dbReference type="InterPro" id="IPR036388">
    <property type="entry name" value="WH-like_DNA-bd_sf"/>
</dbReference>
<dbReference type="RefSeq" id="WP_344657994.1">
    <property type="nucleotide sequence ID" value="NZ_BAAAQM010000017.1"/>
</dbReference>
<dbReference type="Proteomes" id="UP001499854">
    <property type="component" value="Unassembled WGS sequence"/>
</dbReference>
<dbReference type="PROSITE" id="PS50043">
    <property type="entry name" value="HTH_LUXR_2"/>
    <property type="match status" value="1"/>
</dbReference>
<gene>
    <name evidence="5" type="ORF">GCM10009838_33930</name>
</gene>
<dbReference type="InterPro" id="IPR000792">
    <property type="entry name" value="Tscrpt_reg_LuxR_C"/>
</dbReference>
<dbReference type="Pfam" id="PF00196">
    <property type="entry name" value="GerE"/>
    <property type="match status" value="1"/>
</dbReference>
<evidence type="ECO:0000256" key="3">
    <source>
        <dbReference type="SAM" id="MobiDB-lite"/>
    </source>
</evidence>
<evidence type="ECO:0000259" key="4">
    <source>
        <dbReference type="PROSITE" id="PS50043"/>
    </source>
</evidence>
<evidence type="ECO:0000313" key="6">
    <source>
        <dbReference type="Proteomes" id="UP001499854"/>
    </source>
</evidence>
<dbReference type="Pfam" id="PF13191">
    <property type="entry name" value="AAA_16"/>
    <property type="match status" value="1"/>
</dbReference>
<dbReference type="InterPro" id="IPR041664">
    <property type="entry name" value="AAA_16"/>
</dbReference>
<keyword evidence="6" id="KW-1185">Reference proteome</keyword>
<dbReference type="EMBL" id="BAAAQM010000017">
    <property type="protein sequence ID" value="GAA1971751.1"/>
    <property type="molecule type" value="Genomic_DNA"/>
</dbReference>
<dbReference type="InterPro" id="IPR016032">
    <property type="entry name" value="Sig_transdc_resp-reg_C-effctor"/>
</dbReference>
<accession>A0ABN2RMQ7</accession>
<dbReference type="PRINTS" id="PR00038">
    <property type="entry name" value="HTHLUXR"/>
</dbReference>
<protein>
    <submittedName>
        <fullName evidence="5">LuxR family transcriptional regulator</fullName>
    </submittedName>
</protein>
<dbReference type="PANTHER" id="PTHR16305:SF35">
    <property type="entry name" value="TRANSCRIPTIONAL ACTIVATOR DOMAIN"/>
    <property type="match status" value="1"/>
</dbReference>
<evidence type="ECO:0000256" key="1">
    <source>
        <dbReference type="ARBA" id="ARBA00022741"/>
    </source>
</evidence>
<sequence length="919" mass="97930">MVIERGAERAAIDELVVAARAGRSGVLGFRGAAGIGKTTLLEYALAQPGWARVLRADGVEAERDLPYAGLNLLLRPLLDHVEGLPEPQRAALGSVFGAGNGMGRAADEGGGVDHPDTRFLLGLAVLSLLASAAADGPLLCLVDDAQWFDDASAQTLFFAARRLDAEGVVLLFATSEDDQRTYSPRVLDVPPLSAAGAGALLAERRPDLAGGERSRILDASAGNPLALLELQPQGADLPLTGRLRSAFEDRLRPLPDATRRLLLIAAADGARDLGIVLRAADTDATDATDPIGPTGPIDLTDLDIAEQAGLIILTGTQIAFRHPLVPAAVYQSAPLSARIAAHAALAGVLTDAGDRDRRAWHRAKAATGFDDPVAADLEDTAARARERGGYEAAAAAYSQAARLSSVPADRARRLILAGEMASETARLDEARTAAEHAARLPTGPALRARIARVRATADFKQGRPRSAHALLTEGVAHVAGTDPHQELRMHLTAAHAAWTLGDPELLAVTYDRLSALHLPEGDPMVSVHRFLLWMTALAAGPSGAEPPPPDRIIAEARQASVRCPYDLSFIAVGGLVAGQERATRDVVAAMAEESRRGGRVGWLVAMLSLQASCELLLGEHGAARSRATEALDLARDVGLGKWIRYAAGTLAYLAAVEGDEDGCRAAAGEALGSPVTEHTRPGNTWAHWALAVLDLAAGRAERAVRRLDFDVRDAGGLDPPALRSVPDVVEALVRLGRRDDAQPGVQRLERWAARIRQPSVDALVSRCRALISEEPEQLYREALDRHRADSRPFDHARTALLYGEWLRRSRRKADARPHLACALGMFESLGARPWADRASAELEATQARRTPESVAASGLTPQESKITSLAAEGLSNKEIAARLFLSPRTVAYHLNKAYPKLGILSRRELADGRGEHRRS</sequence>
<dbReference type="SMART" id="SM00421">
    <property type="entry name" value="HTH_LUXR"/>
    <property type="match status" value="1"/>
</dbReference>